<name>A0A5N6JPB4_MONLA</name>
<reference evidence="2 3" key="1">
    <citation type="submission" date="2019-06" db="EMBL/GenBank/DDBJ databases">
        <title>Genome Sequence of the Brown Rot Fungal Pathogen Monilinia laxa.</title>
        <authorList>
            <person name="De Miccolis Angelini R.M."/>
            <person name="Landi L."/>
            <person name="Abate D."/>
            <person name="Pollastro S."/>
            <person name="Romanazzi G."/>
            <person name="Faretra F."/>
        </authorList>
    </citation>
    <scope>NUCLEOTIDE SEQUENCE [LARGE SCALE GENOMIC DNA]</scope>
    <source>
        <strain evidence="2 3">Mlax316</strain>
    </source>
</reference>
<accession>A0A5N6JPB4</accession>
<sequence length="70" mass="7826">MQFGSFPALSEGELASLDKQKNMIENMSMEKDLKLQSFDPWNSSPSSSKFSYTGSSSIQHHHPYSPTSLL</sequence>
<evidence type="ECO:0000256" key="1">
    <source>
        <dbReference type="SAM" id="MobiDB-lite"/>
    </source>
</evidence>
<dbReference type="AlphaFoldDB" id="A0A5N6JPB4"/>
<keyword evidence="3" id="KW-1185">Reference proteome</keyword>
<comment type="caution">
    <text evidence="2">The sequence shown here is derived from an EMBL/GenBank/DDBJ whole genome shotgun (WGS) entry which is preliminary data.</text>
</comment>
<evidence type="ECO:0000313" key="2">
    <source>
        <dbReference type="EMBL" id="KAB8290139.1"/>
    </source>
</evidence>
<evidence type="ECO:0000313" key="3">
    <source>
        <dbReference type="Proteomes" id="UP000326757"/>
    </source>
</evidence>
<feature type="region of interest" description="Disordered" evidence="1">
    <location>
        <begin position="36"/>
        <end position="70"/>
    </location>
</feature>
<dbReference type="EMBL" id="VIGI01000018">
    <property type="protein sequence ID" value="KAB8290139.1"/>
    <property type="molecule type" value="Genomic_DNA"/>
</dbReference>
<proteinExistence type="predicted"/>
<protein>
    <submittedName>
        <fullName evidence="2">Uncharacterized protein</fullName>
    </submittedName>
</protein>
<dbReference type="Proteomes" id="UP000326757">
    <property type="component" value="Unassembled WGS sequence"/>
</dbReference>
<gene>
    <name evidence="2" type="ORF">EYC80_011009</name>
</gene>
<feature type="compositionally biased region" description="Low complexity" evidence="1">
    <location>
        <begin position="43"/>
        <end position="57"/>
    </location>
</feature>
<organism evidence="2 3">
    <name type="scientific">Monilinia laxa</name>
    <name type="common">Brown rot fungus</name>
    <name type="synonym">Sclerotinia laxa</name>
    <dbReference type="NCBI Taxonomy" id="61186"/>
    <lineage>
        <taxon>Eukaryota</taxon>
        <taxon>Fungi</taxon>
        <taxon>Dikarya</taxon>
        <taxon>Ascomycota</taxon>
        <taxon>Pezizomycotina</taxon>
        <taxon>Leotiomycetes</taxon>
        <taxon>Helotiales</taxon>
        <taxon>Sclerotiniaceae</taxon>
        <taxon>Monilinia</taxon>
    </lineage>
</organism>